<comment type="caution">
    <text evidence="2">The sequence shown here is derived from an EMBL/GenBank/DDBJ whole genome shotgun (WGS) entry which is preliminary data.</text>
</comment>
<name>K2NG54_TRYCR</name>
<keyword evidence="1" id="KW-0812">Transmembrane</keyword>
<organism evidence="2 3">
    <name type="scientific">Trypanosoma cruzi marinkellei</name>
    <dbReference type="NCBI Taxonomy" id="85056"/>
    <lineage>
        <taxon>Eukaryota</taxon>
        <taxon>Discoba</taxon>
        <taxon>Euglenozoa</taxon>
        <taxon>Kinetoplastea</taxon>
        <taxon>Metakinetoplastina</taxon>
        <taxon>Trypanosomatida</taxon>
        <taxon>Trypanosomatidae</taxon>
        <taxon>Trypanosoma</taxon>
        <taxon>Schizotrypanum</taxon>
    </lineage>
</organism>
<evidence type="ECO:0000313" key="2">
    <source>
        <dbReference type="EMBL" id="EKF38320.1"/>
    </source>
</evidence>
<dbReference type="OrthoDB" id="241369at2759"/>
<proteinExistence type="predicted"/>
<sequence>MLLLSINTEITEGDAWCLSAWRNMWWKRVFCTVRIDFFLVFWFFCLLVLFFFFLLSIKRGMEKSTFDDMVLQWVESLEGISRASRCRVLQRTCDSLALAHGTGDVKAKAQALLEAVQALPDPEEMRQVALLVVQARSARSIEERLCPYCRLVLRYGNERAVKRLASAQVVAIEISAQNATVTERWTCVGQPQVWSVFNSPRVIGVRSVFAANGKDVSFSFYDEVEFDVCGRIESVARTLLVDCPSNADEVRSVLHFGDVCAS</sequence>
<gene>
    <name evidence="2" type="ORF">MOQ_001471</name>
</gene>
<evidence type="ECO:0000256" key="1">
    <source>
        <dbReference type="SAM" id="Phobius"/>
    </source>
</evidence>
<accession>K2NG54</accession>
<evidence type="ECO:0000313" key="3">
    <source>
        <dbReference type="Proteomes" id="UP000007350"/>
    </source>
</evidence>
<keyword evidence="1" id="KW-1133">Transmembrane helix</keyword>
<dbReference type="Proteomes" id="UP000007350">
    <property type="component" value="Unassembled WGS sequence"/>
</dbReference>
<dbReference type="EMBL" id="AHKC01005897">
    <property type="protein sequence ID" value="EKF38320.1"/>
    <property type="molecule type" value="Genomic_DNA"/>
</dbReference>
<reference evidence="2 3" key="1">
    <citation type="journal article" date="2012" name="BMC Genomics">
        <title>Comparative genomic analysis of human infective Trypanosoma cruzi lineages with the bat-restricted subspecies T. cruzi marinkellei.</title>
        <authorList>
            <person name="Franzen O."/>
            <person name="Talavera-Lopez C."/>
            <person name="Ochaya S."/>
            <person name="Butler C.E."/>
            <person name="Messenger L.A."/>
            <person name="Lewis M.D."/>
            <person name="Llewellyn M.S."/>
            <person name="Marinkelle C.J."/>
            <person name="Tyler K.M."/>
            <person name="Miles M.A."/>
            <person name="Andersson B."/>
        </authorList>
    </citation>
    <scope>NUCLEOTIDE SEQUENCE [LARGE SCALE GENOMIC DNA]</scope>
    <source>
        <strain evidence="2 3">B7</strain>
    </source>
</reference>
<feature type="transmembrane region" description="Helical" evidence="1">
    <location>
        <begin position="37"/>
        <end position="57"/>
    </location>
</feature>
<protein>
    <submittedName>
        <fullName evidence="2">Uncharacterized protein</fullName>
    </submittedName>
</protein>
<dbReference type="AlphaFoldDB" id="K2NG54"/>
<keyword evidence="3" id="KW-1185">Reference proteome</keyword>
<keyword evidence="1" id="KW-0472">Membrane</keyword>